<feature type="compositionally biased region" description="Basic and acidic residues" evidence="1">
    <location>
        <begin position="790"/>
        <end position="808"/>
    </location>
</feature>
<feature type="compositionally biased region" description="Polar residues" evidence="1">
    <location>
        <begin position="884"/>
        <end position="894"/>
    </location>
</feature>
<feature type="compositionally biased region" description="Polar residues" evidence="1">
    <location>
        <begin position="814"/>
        <end position="845"/>
    </location>
</feature>
<feature type="compositionally biased region" description="Polar residues" evidence="1">
    <location>
        <begin position="567"/>
        <end position="576"/>
    </location>
</feature>
<evidence type="ECO:0000313" key="2">
    <source>
        <dbReference type="EMBL" id="KAJ5495007.1"/>
    </source>
</evidence>
<feature type="compositionally biased region" description="Polar residues" evidence="1">
    <location>
        <begin position="55"/>
        <end position="69"/>
    </location>
</feature>
<evidence type="ECO:0000313" key="3">
    <source>
        <dbReference type="Proteomes" id="UP001148312"/>
    </source>
</evidence>
<feature type="compositionally biased region" description="Polar residues" evidence="1">
    <location>
        <begin position="721"/>
        <end position="741"/>
    </location>
</feature>
<organism evidence="2 3">
    <name type="scientific">Penicillium diatomitis</name>
    <dbReference type="NCBI Taxonomy" id="2819901"/>
    <lineage>
        <taxon>Eukaryota</taxon>
        <taxon>Fungi</taxon>
        <taxon>Dikarya</taxon>
        <taxon>Ascomycota</taxon>
        <taxon>Pezizomycotina</taxon>
        <taxon>Eurotiomycetes</taxon>
        <taxon>Eurotiomycetidae</taxon>
        <taxon>Eurotiales</taxon>
        <taxon>Aspergillaceae</taxon>
        <taxon>Penicillium</taxon>
    </lineage>
</organism>
<dbReference type="EMBL" id="JAPWDQ010000001">
    <property type="protein sequence ID" value="KAJ5495007.1"/>
    <property type="molecule type" value="Genomic_DNA"/>
</dbReference>
<protein>
    <submittedName>
        <fullName evidence="2">Uncharacterized protein</fullName>
    </submittedName>
</protein>
<feature type="compositionally biased region" description="Basic and acidic residues" evidence="1">
    <location>
        <begin position="424"/>
        <end position="437"/>
    </location>
</feature>
<dbReference type="Proteomes" id="UP001148312">
    <property type="component" value="Unassembled WGS sequence"/>
</dbReference>
<evidence type="ECO:0000256" key="1">
    <source>
        <dbReference type="SAM" id="MobiDB-lite"/>
    </source>
</evidence>
<feature type="region of interest" description="Disordered" evidence="1">
    <location>
        <begin position="561"/>
        <end position="627"/>
    </location>
</feature>
<reference evidence="2" key="1">
    <citation type="submission" date="2022-12" db="EMBL/GenBank/DDBJ databases">
        <authorList>
            <person name="Petersen C."/>
        </authorList>
    </citation>
    <scope>NUCLEOTIDE SEQUENCE</scope>
    <source>
        <strain evidence="2">IBT 30728</strain>
    </source>
</reference>
<proteinExistence type="predicted"/>
<feature type="region of interest" description="Disordered" evidence="1">
    <location>
        <begin position="1143"/>
        <end position="1338"/>
    </location>
</feature>
<feature type="compositionally biased region" description="Polar residues" evidence="1">
    <location>
        <begin position="275"/>
        <end position="295"/>
    </location>
</feature>
<feature type="compositionally biased region" description="Polar residues" evidence="1">
    <location>
        <begin position="984"/>
        <end position="994"/>
    </location>
</feature>
<feature type="compositionally biased region" description="Polar residues" evidence="1">
    <location>
        <begin position="1005"/>
        <end position="1016"/>
    </location>
</feature>
<feature type="compositionally biased region" description="Polar residues" evidence="1">
    <location>
        <begin position="333"/>
        <end position="346"/>
    </location>
</feature>
<sequence>MFSRRKRSRSSTRRQPLSGPPPSQSAQTAASHAFLNSNPGSNLSSAAAAAALRSMTPTPTPVENVQTRRMAQRQGLAPSPPNVPTSRRSASVSTPLRRSNSSSSMTARTFRENSPHRPSTSSGPTDRRHVPVDVPPLPSVPAKFASQSGSSRRSVSMDPLTRSSTVSSNPAALAASAASPRRLRVQTDQGPPSSPSSQHSTHNRRVSLGALSEIDRPSSRNSINFSYPRGSRPTSPTPTSPTQSFSSSGSSIKPIREKPKSAPAAQDAVRDRPSLPTSELSTGNQGGSQATTSSSRPEEIAAGASSPATQPSYTHSNGSVKQAERVDQAMATPITQKQHPQQSIPSFDTGFENPQPHPSPRAVLVRMPSTVKEETEPRDDEADPFITNGTDSLHQTAPVPSAQKQSQSMQKSSPPSSPNAPRDSSLHSDDVIKESHSPGRSARFSTYLPVATAGTQLHEPPPRSVSPGKSALKNSRGTSLSPDRGYGSGRIIQPPSEISDGTSIASDEGLKNSIKKRPGKVSFDEEAEVVGVAASPPTSPEEYTADSLPIKGKSRMSWLGVGKKRASSSQHGTGSNEYYDVITPRQALPSFGSVRSTRPSNIPTPAAPQFSDNESSSSSDEDAAVLRSYSANPQLISDVGTQAESQARNVSALENLSVTGSSALYQPGLGYKHEAKTDGLTGFPQKLSSSTGTPVKFHVPPAIAIEPATPPVETDQPGFGSATSLNQRKVVESHQSPSSAAPNVHESDDESSDSVYSDAPEDLDGDGFGSINAIVDSPSVPHSPVSPTHNDAERSAVRRDIAADERLQDASYYMQDQNRPVTPTQSSGQSQMKDSPANHTSSGLNHTGPLQAAKRLEPFSSAQNALPEGALEKPSRPVSGVSAAKSQVKSTYAKATNGGAATQRPASLGPAFQMKKQTGSMGSRVSMHRTMSNGSDSSSSFKRGKSGARSDGAFAMRRTMRGSAMRPQESPSVVRPESPDDWRPTSSQSGNGTMRKSLRGPGTASEKTSFFSTNNKGARGKSSRGGPAPKSLRRSRFVDSDDEADAAPSHTFRSRFADSSDEDEPVNNTMRPVRGIPRRQDMRDGDSTDLEDSSEDERRPQVPVVRVQKPSPAVPSTRDKAAPNMSGLAAVAKQRGLSQRELEEFMMSSSRSRKPGFLTRIGLKKSKHPENRVLGAGTADPTHGEAPLGRTRLKREPARVNSYNDVTNGNQARKTTEAAERQEPSASPRPTRRLSKRHTTDGSQWPLPVDPKSPLPGPVLAHSQSHSVVPPPETVAEGNGQPLAKVGDRSGTIPSIQEESEPAQLNGVGPELDSRGAQVPDPAMTEQNGPSARDVVISGSGRKKRFPFIRKAFGLRG</sequence>
<feature type="compositionally biased region" description="Polar residues" evidence="1">
    <location>
        <begin position="593"/>
        <end position="603"/>
    </location>
</feature>
<feature type="compositionally biased region" description="Polar residues" evidence="1">
    <location>
        <begin position="1201"/>
        <end position="1213"/>
    </location>
</feature>
<reference evidence="2" key="2">
    <citation type="journal article" date="2023" name="IMA Fungus">
        <title>Comparative genomic study of the Penicillium genus elucidates a diverse pangenome and 15 lateral gene transfer events.</title>
        <authorList>
            <person name="Petersen C."/>
            <person name="Sorensen T."/>
            <person name="Nielsen M.R."/>
            <person name="Sondergaard T.E."/>
            <person name="Sorensen J.L."/>
            <person name="Fitzpatrick D.A."/>
            <person name="Frisvad J.C."/>
            <person name="Nielsen K.L."/>
        </authorList>
    </citation>
    <scope>NUCLEOTIDE SEQUENCE</scope>
    <source>
        <strain evidence="2">IBT 30728</strain>
    </source>
</reference>
<feature type="compositionally biased region" description="Low complexity" evidence="1">
    <location>
        <begin position="170"/>
        <end position="180"/>
    </location>
</feature>
<feature type="compositionally biased region" description="Low complexity" evidence="1">
    <location>
        <begin position="932"/>
        <end position="941"/>
    </location>
</feature>
<keyword evidence="3" id="KW-1185">Reference proteome</keyword>
<feature type="compositionally biased region" description="Basic residues" evidence="1">
    <location>
        <begin position="1"/>
        <end position="12"/>
    </location>
</feature>
<dbReference type="RefSeq" id="XP_056794020.1">
    <property type="nucleotide sequence ID" value="XM_056929727.1"/>
</dbReference>
<feature type="compositionally biased region" description="Low complexity" evidence="1">
    <location>
        <begin position="35"/>
        <end position="54"/>
    </location>
</feature>
<feature type="compositionally biased region" description="Pro residues" evidence="1">
    <location>
        <begin position="1248"/>
        <end position="1257"/>
    </location>
</feature>
<feature type="compositionally biased region" description="Basic and acidic residues" evidence="1">
    <location>
        <begin position="1214"/>
        <end position="1223"/>
    </location>
</feature>
<feature type="region of interest" description="Disordered" evidence="1">
    <location>
        <begin position="707"/>
        <end position="1125"/>
    </location>
</feature>
<accession>A0A9X0C1X3</accession>
<feature type="compositionally biased region" description="Polar residues" evidence="1">
    <location>
        <begin position="472"/>
        <end position="481"/>
    </location>
</feature>
<feature type="compositionally biased region" description="Polar residues" evidence="1">
    <location>
        <begin position="306"/>
        <end position="320"/>
    </location>
</feature>
<feature type="compositionally biased region" description="Low complexity" evidence="1">
    <location>
        <begin position="400"/>
        <end position="414"/>
    </location>
</feature>
<feature type="compositionally biased region" description="Low complexity" evidence="1">
    <location>
        <begin position="146"/>
        <end position="156"/>
    </location>
</feature>
<comment type="caution">
    <text evidence="2">The sequence shown here is derived from an EMBL/GenBank/DDBJ whole genome shotgun (WGS) entry which is preliminary data.</text>
</comment>
<feature type="compositionally biased region" description="Low complexity" evidence="1">
    <location>
        <begin position="777"/>
        <end position="787"/>
    </location>
</feature>
<gene>
    <name evidence="2" type="ORF">N7539_000123</name>
</gene>
<feature type="region of interest" description="Disordered" evidence="1">
    <location>
        <begin position="1"/>
        <end position="548"/>
    </location>
</feature>
<feature type="compositionally biased region" description="Low complexity" evidence="1">
    <location>
        <begin position="240"/>
        <end position="251"/>
    </location>
</feature>
<dbReference type="GeneID" id="81619976"/>
<feature type="compositionally biased region" description="Low complexity" evidence="1">
    <location>
        <begin position="91"/>
        <end position="108"/>
    </location>
</feature>
<name>A0A9X0C1X3_9EURO</name>